<dbReference type="AlphaFoldDB" id="A0A7J7T657"/>
<gene>
    <name evidence="2" type="ORF">mMyoMyo1_009127</name>
</gene>
<feature type="compositionally biased region" description="Basic residues" evidence="1">
    <location>
        <begin position="35"/>
        <end position="47"/>
    </location>
</feature>
<keyword evidence="3" id="KW-1185">Reference proteome</keyword>
<evidence type="ECO:0000313" key="3">
    <source>
        <dbReference type="Proteomes" id="UP000527355"/>
    </source>
</evidence>
<dbReference type="EMBL" id="JABWUV010000017">
    <property type="protein sequence ID" value="KAF6295995.1"/>
    <property type="molecule type" value="Genomic_DNA"/>
</dbReference>
<feature type="region of interest" description="Disordered" evidence="1">
    <location>
        <begin position="114"/>
        <end position="161"/>
    </location>
</feature>
<reference evidence="2 3" key="1">
    <citation type="journal article" date="2020" name="Nature">
        <title>Six reference-quality genomes reveal evolution of bat adaptations.</title>
        <authorList>
            <person name="Jebb D."/>
            <person name="Huang Z."/>
            <person name="Pippel M."/>
            <person name="Hughes G.M."/>
            <person name="Lavrichenko K."/>
            <person name="Devanna P."/>
            <person name="Winkler S."/>
            <person name="Jermiin L.S."/>
            <person name="Skirmuntt E.C."/>
            <person name="Katzourakis A."/>
            <person name="Burkitt-Gray L."/>
            <person name="Ray D.A."/>
            <person name="Sullivan K.A.M."/>
            <person name="Roscito J.G."/>
            <person name="Kirilenko B.M."/>
            <person name="Davalos L.M."/>
            <person name="Corthals A.P."/>
            <person name="Power M.L."/>
            <person name="Jones G."/>
            <person name="Ransome R.D."/>
            <person name="Dechmann D.K.N."/>
            <person name="Locatelli A.G."/>
            <person name="Puechmaille S.J."/>
            <person name="Fedrigo O."/>
            <person name="Jarvis E.D."/>
            <person name="Hiller M."/>
            <person name="Vernes S.C."/>
            <person name="Myers E.W."/>
            <person name="Teeling E.C."/>
        </authorList>
    </citation>
    <scope>NUCLEOTIDE SEQUENCE [LARGE SCALE GENOMIC DNA]</scope>
    <source>
        <strain evidence="2">MMyoMyo1</strain>
        <tissue evidence="2">Flight muscle</tissue>
    </source>
</reference>
<dbReference type="Proteomes" id="UP000527355">
    <property type="component" value="Unassembled WGS sequence"/>
</dbReference>
<name>A0A7J7T657_MYOMY</name>
<proteinExistence type="predicted"/>
<feature type="region of interest" description="Disordered" evidence="1">
    <location>
        <begin position="25"/>
        <end position="52"/>
    </location>
</feature>
<evidence type="ECO:0000313" key="2">
    <source>
        <dbReference type="EMBL" id="KAF6295995.1"/>
    </source>
</evidence>
<evidence type="ECO:0000256" key="1">
    <source>
        <dbReference type="SAM" id="MobiDB-lite"/>
    </source>
</evidence>
<sequence length="161" mass="17486">MTSLSRSAQHCPSSDLQVLPVSTAHHPALSQNHPCQRRRNRGLRHRQVSQGWGAGGAVRELEVPAENPGLFQATGPEMRHGRDPLAARSWDARTHLQAREGLHRCCRVAAPALLKQRPQDPPGSSAPTGSQVTPRPPLAAFREEKPGPPLFLLLSSSSNLD</sequence>
<comment type="caution">
    <text evidence="2">The sequence shown here is derived from an EMBL/GenBank/DDBJ whole genome shotgun (WGS) entry which is preliminary data.</text>
</comment>
<accession>A0A7J7T657</accession>
<feature type="compositionally biased region" description="Low complexity" evidence="1">
    <location>
        <begin position="150"/>
        <end position="161"/>
    </location>
</feature>
<organism evidence="2 3">
    <name type="scientific">Myotis myotis</name>
    <name type="common">Greater mouse-eared bat</name>
    <name type="synonym">Vespertilio myotis</name>
    <dbReference type="NCBI Taxonomy" id="51298"/>
    <lineage>
        <taxon>Eukaryota</taxon>
        <taxon>Metazoa</taxon>
        <taxon>Chordata</taxon>
        <taxon>Craniata</taxon>
        <taxon>Vertebrata</taxon>
        <taxon>Euteleostomi</taxon>
        <taxon>Mammalia</taxon>
        <taxon>Eutheria</taxon>
        <taxon>Laurasiatheria</taxon>
        <taxon>Chiroptera</taxon>
        <taxon>Yangochiroptera</taxon>
        <taxon>Vespertilionidae</taxon>
        <taxon>Myotis</taxon>
    </lineage>
</organism>
<protein>
    <submittedName>
        <fullName evidence="2">Uncharacterized protein</fullName>
    </submittedName>
</protein>